<dbReference type="EMBL" id="JAMYJR010000021">
    <property type="protein sequence ID" value="MCO8272768.1"/>
    <property type="molecule type" value="Genomic_DNA"/>
</dbReference>
<keyword evidence="2" id="KW-0472">Membrane</keyword>
<accession>A0ABT1DPJ2</accession>
<reference evidence="3 4" key="1">
    <citation type="submission" date="2022-06" db="EMBL/GenBank/DDBJ databases">
        <title>New Species of the Genus Actinoplanes, ActinopZanes ferrugineus.</title>
        <authorList>
            <person name="Ding P."/>
        </authorList>
    </citation>
    <scope>NUCLEOTIDE SEQUENCE [LARGE SCALE GENOMIC DNA]</scope>
    <source>
        <strain evidence="3 4">TRM88003</strain>
    </source>
</reference>
<feature type="region of interest" description="Disordered" evidence="1">
    <location>
        <begin position="74"/>
        <end position="118"/>
    </location>
</feature>
<evidence type="ECO:0000313" key="4">
    <source>
        <dbReference type="Proteomes" id="UP001523369"/>
    </source>
</evidence>
<dbReference type="Proteomes" id="UP001523369">
    <property type="component" value="Unassembled WGS sequence"/>
</dbReference>
<evidence type="ECO:0000256" key="2">
    <source>
        <dbReference type="SAM" id="Phobius"/>
    </source>
</evidence>
<keyword evidence="2" id="KW-0812">Transmembrane</keyword>
<evidence type="ECO:0000313" key="3">
    <source>
        <dbReference type="EMBL" id="MCO8272768.1"/>
    </source>
</evidence>
<proteinExistence type="predicted"/>
<protein>
    <submittedName>
        <fullName evidence="3">Uncharacterized protein</fullName>
    </submittedName>
</protein>
<evidence type="ECO:0000256" key="1">
    <source>
        <dbReference type="SAM" id="MobiDB-lite"/>
    </source>
</evidence>
<name>A0ABT1DPJ2_9ACTN</name>
<organism evidence="3 4">
    <name type="scientific">Paractinoplanes aksuensis</name>
    <dbReference type="NCBI Taxonomy" id="2939490"/>
    <lineage>
        <taxon>Bacteria</taxon>
        <taxon>Bacillati</taxon>
        <taxon>Actinomycetota</taxon>
        <taxon>Actinomycetes</taxon>
        <taxon>Micromonosporales</taxon>
        <taxon>Micromonosporaceae</taxon>
        <taxon>Paractinoplanes</taxon>
    </lineage>
</organism>
<gene>
    <name evidence="3" type="ORF">M1L60_19420</name>
</gene>
<feature type="transmembrane region" description="Helical" evidence="2">
    <location>
        <begin position="12"/>
        <end position="31"/>
    </location>
</feature>
<comment type="caution">
    <text evidence="3">The sequence shown here is derived from an EMBL/GenBank/DDBJ whole genome shotgun (WGS) entry which is preliminary data.</text>
</comment>
<dbReference type="RefSeq" id="WP_253238860.1">
    <property type="nucleotide sequence ID" value="NZ_JAMYJR010000021.1"/>
</dbReference>
<sequence>MSPGGTDVSLLQLVVGFFIAASFISVITVILRRRGGRQDLLGHQVREMEARAAAAAAPGADTRLRDAATRVADARRQETAATSDASAKSPGAGFLDATAEGPSARDATAPPDGWPGGKNDAMADAFAWLRIAALVDAGQREQAIELLSTTMNISAGEAEMLVDGLNDANGERRPD</sequence>
<keyword evidence="4" id="KW-1185">Reference proteome</keyword>
<keyword evidence="2" id="KW-1133">Transmembrane helix</keyword>